<reference evidence="1 2" key="1">
    <citation type="journal article" date="2021" name="Elife">
        <title>Chloroplast acquisition without the gene transfer in kleptoplastic sea slugs, Plakobranchus ocellatus.</title>
        <authorList>
            <person name="Maeda T."/>
            <person name="Takahashi S."/>
            <person name="Yoshida T."/>
            <person name="Shimamura S."/>
            <person name="Takaki Y."/>
            <person name="Nagai Y."/>
            <person name="Toyoda A."/>
            <person name="Suzuki Y."/>
            <person name="Arimoto A."/>
            <person name="Ishii H."/>
            <person name="Satoh N."/>
            <person name="Nishiyama T."/>
            <person name="Hasebe M."/>
            <person name="Maruyama T."/>
            <person name="Minagawa J."/>
            <person name="Obokata J."/>
            <person name="Shigenobu S."/>
        </authorList>
    </citation>
    <scope>NUCLEOTIDE SEQUENCE [LARGE SCALE GENOMIC DNA]</scope>
</reference>
<dbReference type="AlphaFoldDB" id="A0AAV4GNV0"/>
<evidence type="ECO:0000313" key="1">
    <source>
        <dbReference type="EMBL" id="GFR86598.1"/>
    </source>
</evidence>
<proteinExistence type="predicted"/>
<sequence>MLSKRKHDRNGERKIEILYECCKGFERQKGDDGCPRRVEMRDLVTLAEQIGLNDFLQAARRVGLDRELASREVTVFAPVDGAFGGIPDIEVVGPPVVLQVCIAKRHYKFNIKENKLLG</sequence>
<dbReference type="InterPro" id="IPR036378">
    <property type="entry name" value="FAS1_dom_sf"/>
</dbReference>
<name>A0AAV4GNV0_9GAST</name>
<dbReference type="Proteomes" id="UP000762676">
    <property type="component" value="Unassembled WGS sequence"/>
</dbReference>
<organism evidence="1 2">
    <name type="scientific">Elysia marginata</name>
    <dbReference type="NCBI Taxonomy" id="1093978"/>
    <lineage>
        <taxon>Eukaryota</taxon>
        <taxon>Metazoa</taxon>
        <taxon>Spiralia</taxon>
        <taxon>Lophotrochozoa</taxon>
        <taxon>Mollusca</taxon>
        <taxon>Gastropoda</taxon>
        <taxon>Heterobranchia</taxon>
        <taxon>Euthyneura</taxon>
        <taxon>Panpulmonata</taxon>
        <taxon>Sacoglossa</taxon>
        <taxon>Placobranchoidea</taxon>
        <taxon>Plakobranchidae</taxon>
        <taxon>Elysia</taxon>
    </lineage>
</organism>
<keyword evidence="2" id="KW-1185">Reference proteome</keyword>
<comment type="caution">
    <text evidence="1">The sequence shown here is derived from an EMBL/GenBank/DDBJ whole genome shotgun (WGS) entry which is preliminary data.</text>
</comment>
<accession>A0AAV4GNV0</accession>
<protein>
    <submittedName>
        <fullName evidence="1">Transforming growth factor-beta-induced protein</fullName>
    </submittedName>
</protein>
<evidence type="ECO:0000313" key="2">
    <source>
        <dbReference type="Proteomes" id="UP000762676"/>
    </source>
</evidence>
<dbReference type="SUPFAM" id="SSF82153">
    <property type="entry name" value="FAS1 domain"/>
    <property type="match status" value="1"/>
</dbReference>
<gene>
    <name evidence="1" type="ORF">ElyMa_002472700</name>
</gene>
<dbReference type="EMBL" id="BMAT01005055">
    <property type="protein sequence ID" value="GFR86598.1"/>
    <property type="molecule type" value="Genomic_DNA"/>
</dbReference>